<protein>
    <submittedName>
        <fullName evidence="1">Uncharacterized protein</fullName>
    </submittedName>
</protein>
<gene>
    <name evidence="1" type="ORF">UA08_09129</name>
</gene>
<evidence type="ECO:0000313" key="2">
    <source>
        <dbReference type="Proteomes" id="UP000214365"/>
    </source>
</evidence>
<dbReference type="OrthoDB" id="4368117at2759"/>
<name>A0A1Q5Q754_TALAT</name>
<evidence type="ECO:0000313" key="1">
    <source>
        <dbReference type="EMBL" id="OKL55593.1"/>
    </source>
</evidence>
<proteinExistence type="predicted"/>
<sequence>MAEIEDPGIAVDDILDNQSKLEEKAKIETGEDVVADTDWEVVNRFESLDTVRAVLLQQRTPGGIVRVNGNPSRHTLTSRVTGTVLVAARSGEKITLVGNPYVLRFRRRQ</sequence>
<dbReference type="Proteomes" id="UP000214365">
    <property type="component" value="Unassembled WGS sequence"/>
</dbReference>
<accession>A0A1Q5Q754</accession>
<dbReference type="AlphaFoldDB" id="A0A1Q5Q754"/>
<reference evidence="1 2" key="1">
    <citation type="submission" date="2015-06" db="EMBL/GenBank/DDBJ databases">
        <title>Talaromyces atroroseus IBT 11181 draft genome.</title>
        <authorList>
            <person name="Rasmussen K.B."/>
            <person name="Rasmussen S."/>
            <person name="Petersen B."/>
            <person name="Sicheritz-Ponten T."/>
            <person name="Mortensen U.H."/>
            <person name="Thrane U."/>
        </authorList>
    </citation>
    <scope>NUCLEOTIDE SEQUENCE [LARGE SCALE GENOMIC DNA]</scope>
    <source>
        <strain evidence="1 2">IBT 11181</strain>
    </source>
</reference>
<dbReference type="GeneID" id="31008885"/>
<comment type="caution">
    <text evidence="1">The sequence shown here is derived from an EMBL/GenBank/DDBJ whole genome shotgun (WGS) entry which is preliminary data.</text>
</comment>
<keyword evidence="2" id="KW-1185">Reference proteome</keyword>
<dbReference type="RefSeq" id="XP_020115714.1">
    <property type="nucleotide sequence ID" value="XM_020264130.1"/>
</dbReference>
<organism evidence="1 2">
    <name type="scientific">Talaromyces atroroseus</name>
    <dbReference type="NCBI Taxonomy" id="1441469"/>
    <lineage>
        <taxon>Eukaryota</taxon>
        <taxon>Fungi</taxon>
        <taxon>Dikarya</taxon>
        <taxon>Ascomycota</taxon>
        <taxon>Pezizomycotina</taxon>
        <taxon>Eurotiomycetes</taxon>
        <taxon>Eurotiomycetidae</taxon>
        <taxon>Eurotiales</taxon>
        <taxon>Trichocomaceae</taxon>
        <taxon>Talaromyces</taxon>
        <taxon>Talaromyces sect. Trachyspermi</taxon>
    </lineage>
</organism>
<dbReference type="EMBL" id="LFMY01000019">
    <property type="protein sequence ID" value="OKL55593.1"/>
    <property type="molecule type" value="Genomic_DNA"/>
</dbReference>